<dbReference type="EMBL" id="MN586047">
    <property type="protein sequence ID" value="QGJ95808.1"/>
    <property type="molecule type" value="Genomic_DNA"/>
</dbReference>
<name>A0A649VU32_9CAUD</name>
<dbReference type="InterPro" id="IPR029058">
    <property type="entry name" value="AB_hydrolase_fold"/>
</dbReference>
<keyword evidence="2" id="KW-1185">Reference proteome</keyword>
<dbReference type="Gene3D" id="3.40.50.1820">
    <property type="entry name" value="alpha/beta hydrolase"/>
    <property type="match status" value="1"/>
</dbReference>
<dbReference type="Proteomes" id="UP000425480">
    <property type="component" value="Segment"/>
</dbReference>
<sequence length="242" mass="25286">MPAYRQHTGVLGLPGETVTVAAPRRWRGDGSRVALVLAEGYTNDPAVTFRPGQLQPVVDAVTAAGFLVVNSQLGGNAFGNTTAQARIEVLIAFARATYGAHPGKVAIAGFSMGAMNVLSWAGTTDDDVACAHVWCPATDQAWMHGLPQWAPALDAAYDGWTTEDRAGHDPLTLAQAGAYDEIPLRVEYASDDATIPAARVQAFAAAAGVTAHDLGAGGHEYTQTRKPSSLAALVEALRTYGT</sequence>
<evidence type="ECO:0000313" key="1">
    <source>
        <dbReference type="EMBL" id="QGJ95808.1"/>
    </source>
</evidence>
<dbReference type="RefSeq" id="YP_010002328.1">
    <property type="nucleotide sequence ID" value="NC_053243.1"/>
</dbReference>
<protein>
    <submittedName>
        <fullName evidence="1">Esterase</fullName>
    </submittedName>
</protein>
<accession>A0A649VU32</accession>
<gene>
    <name evidence="1" type="primary">22</name>
    <name evidence="1" type="ORF">SEA_EMOORE_22</name>
</gene>
<dbReference type="GeneID" id="63026877"/>
<evidence type="ECO:0000313" key="2">
    <source>
        <dbReference type="Proteomes" id="UP000425480"/>
    </source>
</evidence>
<organism evidence="1 2">
    <name type="scientific">Gordonia phage EMoore</name>
    <dbReference type="NCBI Taxonomy" id="2656534"/>
    <lineage>
        <taxon>Viruses</taxon>
        <taxon>Duplodnaviria</taxon>
        <taxon>Heunggongvirae</taxon>
        <taxon>Uroviricota</taxon>
        <taxon>Caudoviricetes</taxon>
        <taxon>Stackebrandtviridae</taxon>
        <taxon>Schenleyvirinae</taxon>
        <taxon>Leonardvirus</taxon>
        <taxon>Leonardvirus emoore</taxon>
    </lineage>
</organism>
<dbReference type="KEGG" id="vg:63026877"/>
<proteinExistence type="predicted"/>
<dbReference type="SUPFAM" id="SSF53474">
    <property type="entry name" value="alpha/beta-Hydrolases"/>
    <property type="match status" value="1"/>
</dbReference>
<reference evidence="1 2" key="1">
    <citation type="submission" date="2019-10" db="EMBL/GenBank/DDBJ databases">
        <authorList>
            <person name="Case Z.W."/>
            <person name="Garlena R.A."/>
            <person name="Russell D.A."/>
            <person name="Pope W.H."/>
            <person name="Jacobs-Sera D."/>
            <person name="Hatfull G.F."/>
        </authorList>
    </citation>
    <scope>NUCLEOTIDE SEQUENCE [LARGE SCALE GENOMIC DNA]</scope>
</reference>